<name>A0A151RCQ1_CAJCA</name>
<reference evidence="1" key="1">
    <citation type="journal article" date="2012" name="Nat. Biotechnol.">
        <title>Draft genome sequence of pigeonpea (Cajanus cajan), an orphan legume crop of resource-poor farmers.</title>
        <authorList>
            <person name="Varshney R.K."/>
            <person name="Chen W."/>
            <person name="Li Y."/>
            <person name="Bharti A.K."/>
            <person name="Saxena R.K."/>
            <person name="Schlueter J.A."/>
            <person name="Donoghue M.T."/>
            <person name="Azam S."/>
            <person name="Fan G."/>
            <person name="Whaley A.M."/>
            <person name="Farmer A.D."/>
            <person name="Sheridan J."/>
            <person name="Iwata A."/>
            <person name="Tuteja R."/>
            <person name="Penmetsa R.V."/>
            <person name="Wu W."/>
            <person name="Upadhyaya H.D."/>
            <person name="Yang S.P."/>
            <person name="Shah T."/>
            <person name="Saxena K.B."/>
            <person name="Michael T."/>
            <person name="McCombie W.R."/>
            <person name="Yang B."/>
            <person name="Zhang G."/>
            <person name="Yang H."/>
            <person name="Wang J."/>
            <person name="Spillane C."/>
            <person name="Cook D.R."/>
            <person name="May G.D."/>
            <person name="Xu X."/>
            <person name="Jackson S.A."/>
        </authorList>
    </citation>
    <scope>NUCLEOTIDE SEQUENCE [LARGE SCALE GENOMIC DNA]</scope>
</reference>
<evidence type="ECO:0000313" key="1">
    <source>
        <dbReference type="EMBL" id="KYP40239.1"/>
    </source>
</evidence>
<keyword evidence="2" id="KW-1185">Reference proteome</keyword>
<dbReference type="EMBL" id="KQ483849">
    <property type="protein sequence ID" value="KYP40239.1"/>
    <property type="molecule type" value="Genomic_DNA"/>
</dbReference>
<dbReference type="Gramene" id="C.cajan_33521.t">
    <property type="protein sequence ID" value="C.cajan_33521.t.cds1"/>
    <property type="gene ID" value="C.cajan_33521"/>
</dbReference>
<dbReference type="AlphaFoldDB" id="A0A151RCQ1"/>
<evidence type="ECO:0008006" key="3">
    <source>
        <dbReference type="Google" id="ProtNLM"/>
    </source>
</evidence>
<sequence length="58" mass="6969">VCRLYRSRYGLKQSPHAWFGHFSFTLFQFVITNYEVDYFVFSLRSSFGLYICLVMLTI</sequence>
<proteinExistence type="predicted"/>
<gene>
    <name evidence="1" type="ORF">KK1_038433</name>
</gene>
<evidence type="ECO:0000313" key="2">
    <source>
        <dbReference type="Proteomes" id="UP000075243"/>
    </source>
</evidence>
<protein>
    <recommendedName>
        <fullName evidence="3">Retrovirus-related Pol polyprotein from transposon TNT 1-94</fullName>
    </recommendedName>
</protein>
<dbReference type="Proteomes" id="UP000075243">
    <property type="component" value="Unassembled WGS sequence"/>
</dbReference>
<feature type="non-terminal residue" evidence="1">
    <location>
        <position position="1"/>
    </location>
</feature>
<accession>A0A151RCQ1</accession>
<organism evidence="1 2">
    <name type="scientific">Cajanus cajan</name>
    <name type="common">Pigeon pea</name>
    <name type="synonym">Cajanus indicus</name>
    <dbReference type="NCBI Taxonomy" id="3821"/>
    <lineage>
        <taxon>Eukaryota</taxon>
        <taxon>Viridiplantae</taxon>
        <taxon>Streptophyta</taxon>
        <taxon>Embryophyta</taxon>
        <taxon>Tracheophyta</taxon>
        <taxon>Spermatophyta</taxon>
        <taxon>Magnoliopsida</taxon>
        <taxon>eudicotyledons</taxon>
        <taxon>Gunneridae</taxon>
        <taxon>Pentapetalae</taxon>
        <taxon>rosids</taxon>
        <taxon>fabids</taxon>
        <taxon>Fabales</taxon>
        <taxon>Fabaceae</taxon>
        <taxon>Papilionoideae</taxon>
        <taxon>50 kb inversion clade</taxon>
        <taxon>NPAAA clade</taxon>
        <taxon>indigoferoid/millettioid clade</taxon>
        <taxon>Phaseoleae</taxon>
        <taxon>Cajanus</taxon>
    </lineage>
</organism>